<dbReference type="InterPro" id="IPR027417">
    <property type="entry name" value="P-loop_NTPase"/>
</dbReference>
<keyword evidence="3" id="KW-1185">Reference proteome</keyword>
<proteinExistence type="predicted"/>
<comment type="caution">
    <text evidence="2">The sequence shown here is derived from an EMBL/GenBank/DDBJ whole genome shotgun (WGS) entry which is preliminary data.</text>
</comment>
<evidence type="ECO:0000313" key="3">
    <source>
        <dbReference type="Proteomes" id="UP000235145"/>
    </source>
</evidence>
<dbReference type="EMBL" id="NBSK02000005">
    <property type="protein sequence ID" value="KAJ0204533.1"/>
    <property type="molecule type" value="Genomic_DNA"/>
</dbReference>
<dbReference type="SUPFAM" id="SSF52540">
    <property type="entry name" value="P-loop containing nucleoside triphosphate hydrolases"/>
    <property type="match status" value="1"/>
</dbReference>
<accession>A0A9R1VGY0</accession>
<protein>
    <recommendedName>
        <fullName evidence="1">DNA helicase Pif1-like 2B domain-containing protein</fullName>
    </recommendedName>
</protein>
<sequence length="163" mass="18706">MSGKEKSLNDLIDAIFPSLEIRRSKSDYIISRAIFSLRNDSVDKINDRLIGKFIGEERLYYSLDEAIDDINNFCPVEFLNTLTVSVGCSIILFRNLDPSNGLCNGTRLICKSYQHNVIDAEIAIGQRTGKRVFLPRIPLCPSEEDMFPFKLKKNNFQFDYVLR</sequence>
<evidence type="ECO:0000313" key="2">
    <source>
        <dbReference type="EMBL" id="KAJ0204533.1"/>
    </source>
</evidence>
<dbReference type="PANTHER" id="PTHR10492:SF94">
    <property type="entry name" value="ATP-DEPENDENT DNA HELICASE"/>
    <property type="match status" value="1"/>
</dbReference>
<dbReference type="Proteomes" id="UP000235145">
    <property type="component" value="Unassembled WGS sequence"/>
</dbReference>
<reference evidence="2 3" key="1">
    <citation type="journal article" date="2017" name="Nat. Commun.">
        <title>Genome assembly with in vitro proximity ligation data and whole-genome triplication in lettuce.</title>
        <authorList>
            <person name="Reyes-Chin-Wo S."/>
            <person name="Wang Z."/>
            <person name="Yang X."/>
            <person name="Kozik A."/>
            <person name="Arikit S."/>
            <person name="Song C."/>
            <person name="Xia L."/>
            <person name="Froenicke L."/>
            <person name="Lavelle D.O."/>
            <person name="Truco M.J."/>
            <person name="Xia R."/>
            <person name="Zhu S."/>
            <person name="Xu C."/>
            <person name="Xu H."/>
            <person name="Xu X."/>
            <person name="Cox K."/>
            <person name="Korf I."/>
            <person name="Meyers B.C."/>
            <person name="Michelmore R.W."/>
        </authorList>
    </citation>
    <scope>NUCLEOTIDE SEQUENCE [LARGE SCALE GENOMIC DNA]</scope>
    <source>
        <strain evidence="3">cv. Salinas</strain>
        <tissue evidence="2">Seedlings</tissue>
    </source>
</reference>
<organism evidence="2 3">
    <name type="scientific">Lactuca sativa</name>
    <name type="common">Garden lettuce</name>
    <dbReference type="NCBI Taxonomy" id="4236"/>
    <lineage>
        <taxon>Eukaryota</taxon>
        <taxon>Viridiplantae</taxon>
        <taxon>Streptophyta</taxon>
        <taxon>Embryophyta</taxon>
        <taxon>Tracheophyta</taxon>
        <taxon>Spermatophyta</taxon>
        <taxon>Magnoliopsida</taxon>
        <taxon>eudicotyledons</taxon>
        <taxon>Gunneridae</taxon>
        <taxon>Pentapetalae</taxon>
        <taxon>asterids</taxon>
        <taxon>campanulids</taxon>
        <taxon>Asterales</taxon>
        <taxon>Asteraceae</taxon>
        <taxon>Cichorioideae</taxon>
        <taxon>Cichorieae</taxon>
        <taxon>Lactucinae</taxon>
        <taxon>Lactuca</taxon>
    </lineage>
</organism>
<dbReference type="PANTHER" id="PTHR10492">
    <property type="match status" value="1"/>
</dbReference>
<gene>
    <name evidence="2" type="ORF">LSAT_V11C500242050</name>
</gene>
<name>A0A9R1VGY0_LACSA</name>
<dbReference type="AlphaFoldDB" id="A0A9R1VGY0"/>
<evidence type="ECO:0000259" key="1">
    <source>
        <dbReference type="Pfam" id="PF21530"/>
    </source>
</evidence>
<dbReference type="InterPro" id="IPR049163">
    <property type="entry name" value="Pif1-like_2B_dom"/>
</dbReference>
<feature type="domain" description="DNA helicase Pif1-like 2B" evidence="1">
    <location>
        <begin position="82"/>
        <end position="109"/>
    </location>
</feature>
<dbReference type="Pfam" id="PF21530">
    <property type="entry name" value="Pif1_2B_dom"/>
    <property type="match status" value="1"/>
</dbReference>